<dbReference type="OrthoDB" id="9801061at2"/>
<dbReference type="EMBL" id="WUTW01000002">
    <property type="protein sequence ID" value="MXQ65632.1"/>
    <property type="molecule type" value="Genomic_DNA"/>
</dbReference>
<proteinExistence type="predicted"/>
<dbReference type="RefSeq" id="WP_161103702.1">
    <property type="nucleotide sequence ID" value="NZ_JBHLYI010000006.1"/>
</dbReference>
<evidence type="ECO:0000313" key="1">
    <source>
        <dbReference type="EMBL" id="MXQ65632.1"/>
    </source>
</evidence>
<organism evidence="1 2">
    <name type="scientific">Actinomadura rayongensis</name>
    <dbReference type="NCBI Taxonomy" id="1429076"/>
    <lineage>
        <taxon>Bacteria</taxon>
        <taxon>Bacillati</taxon>
        <taxon>Actinomycetota</taxon>
        <taxon>Actinomycetes</taxon>
        <taxon>Streptosporangiales</taxon>
        <taxon>Thermomonosporaceae</taxon>
        <taxon>Actinomadura</taxon>
    </lineage>
</organism>
<name>A0A6I4WGB7_9ACTN</name>
<gene>
    <name evidence="1" type="ORF">GQ466_16505</name>
</gene>
<dbReference type="Proteomes" id="UP000431901">
    <property type="component" value="Unassembled WGS sequence"/>
</dbReference>
<keyword evidence="2" id="KW-1185">Reference proteome</keyword>
<dbReference type="AlphaFoldDB" id="A0A6I4WGB7"/>
<evidence type="ECO:0000313" key="2">
    <source>
        <dbReference type="Proteomes" id="UP000431901"/>
    </source>
</evidence>
<protein>
    <submittedName>
        <fullName evidence="1">Uncharacterized protein</fullName>
    </submittedName>
</protein>
<accession>A0A6I4WGB7</accession>
<reference evidence="1 2" key="1">
    <citation type="submission" date="2019-12" db="EMBL/GenBank/DDBJ databases">
        <title>Nocardia macrotermitis sp. nov. and Nocardia aurantia sp. nov., isolated from the gut of the fungus growing-termite Macrotermes natalensis.</title>
        <authorList>
            <person name="Christine B."/>
            <person name="Rene B."/>
        </authorList>
    </citation>
    <scope>NUCLEOTIDE SEQUENCE [LARGE SCALE GENOMIC DNA]</scope>
    <source>
        <strain evidence="1 2">DSM 102126</strain>
    </source>
</reference>
<sequence length="343" mass="39030">MSKDRLAVRRSRYTLQHYGHAKESLLRDGRHLGAVPRATPHQAFLEAHVLERIGDWNPALWRPDILGFGLVWVDPAPNAIELGIPTRFLPDIAATLIPMCIRDELADATDSGPAEVYGLPGLRYRLDGDAVVLHIPGISGRITIPLASPDLWEKALLIARAEWDDTVVILWDLRPDTWHPAERACTARWPDRYALGGLYYQTSRLASDVLRRLPGLCKPYATHDMWFNFGRDEGYHIEFEWQNSGPPRDVLDLLLDRKDGLNVSLDTCPHSKPVSYLYSDDCTCVRLLSSTGGLLDLRHLRYSPATREAVKNAEPPRRSHTIERRLELERKYDYPSSEKFIEP</sequence>
<comment type="caution">
    <text evidence="1">The sequence shown here is derived from an EMBL/GenBank/DDBJ whole genome shotgun (WGS) entry which is preliminary data.</text>
</comment>